<dbReference type="SMART" id="SM00184">
    <property type="entry name" value="RING"/>
    <property type="match status" value="1"/>
</dbReference>
<keyword evidence="8 13" id="KW-0067">ATP-binding</keyword>
<feature type="compositionally biased region" description="Basic and acidic residues" evidence="14">
    <location>
        <begin position="751"/>
        <end position="781"/>
    </location>
</feature>
<dbReference type="InterPro" id="IPR044764">
    <property type="entry name" value="DDX52/Rok1_DEADc"/>
</dbReference>
<keyword evidence="5" id="KW-0131">Cell cycle</keyword>
<dbReference type="GO" id="GO:0097602">
    <property type="term" value="F:cullin family protein binding"/>
    <property type="evidence" value="ECO:0007669"/>
    <property type="project" value="InterPro"/>
</dbReference>
<keyword evidence="3" id="KW-0132">Cell division</keyword>
<feature type="compositionally biased region" description="Polar residues" evidence="14">
    <location>
        <begin position="1"/>
        <end position="16"/>
    </location>
</feature>
<keyword evidence="12" id="KW-0479">Metal-binding</keyword>
<keyword evidence="15" id="KW-0812">Transmembrane</keyword>
<dbReference type="GO" id="GO:0008270">
    <property type="term" value="F:zinc ion binding"/>
    <property type="evidence" value="ECO:0007669"/>
    <property type="project" value="UniProtKB-KW"/>
</dbReference>
<dbReference type="PANTHER" id="PTHR47959:SF15">
    <property type="entry name" value="RNA HELICASE"/>
    <property type="match status" value="1"/>
</dbReference>
<dbReference type="CDD" id="cd17957">
    <property type="entry name" value="DEADc_DDX52"/>
    <property type="match status" value="1"/>
</dbReference>
<dbReference type="Pfam" id="PF12861">
    <property type="entry name" value="zf-ANAPC11"/>
    <property type="match status" value="1"/>
</dbReference>
<dbReference type="GO" id="GO:0016787">
    <property type="term" value="F:hydrolase activity"/>
    <property type="evidence" value="ECO:0007669"/>
    <property type="project" value="UniProtKB-KW"/>
</dbReference>
<dbReference type="PROSITE" id="PS51194">
    <property type="entry name" value="HELICASE_CTER"/>
    <property type="match status" value="1"/>
</dbReference>
<evidence type="ECO:0000259" key="18">
    <source>
        <dbReference type="PROSITE" id="PS51194"/>
    </source>
</evidence>
<evidence type="ECO:0000256" key="7">
    <source>
        <dbReference type="ARBA" id="ARBA00022806"/>
    </source>
</evidence>
<comment type="catalytic activity">
    <reaction evidence="11">
        <text>ATP + H2O = ADP + phosphate + H(+)</text>
        <dbReference type="Rhea" id="RHEA:13065"/>
        <dbReference type="ChEBI" id="CHEBI:15377"/>
        <dbReference type="ChEBI" id="CHEBI:15378"/>
        <dbReference type="ChEBI" id="CHEBI:30616"/>
        <dbReference type="ChEBI" id="CHEBI:43474"/>
        <dbReference type="ChEBI" id="CHEBI:456216"/>
        <dbReference type="EC" id="3.6.4.13"/>
    </reaction>
</comment>
<keyword evidence="7 13" id="KW-0347">Helicase</keyword>
<feature type="region of interest" description="Disordered" evidence="14">
    <location>
        <begin position="289"/>
        <end position="311"/>
    </location>
</feature>
<keyword evidence="15" id="KW-0472">Membrane</keyword>
<feature type="domain" description="Helicase C-terminal" evidence="18">
    <location>
        <begin position="557"/>
        <end position="716"/>
    </location>
</feature>
<gene>
    <name evidence="19" type="ORF">FCALED_LOCUS3523</name>
</gene>
<dbReference type="GO" id="GO:0005829">
    <property type="term" value="C:cytosol"/>
    <property type="evidence" value="ECO:0007669"/>
    <property type="project" value="TreeGrafter"/>
</dbReference>
<evidence type="ECO:0000256" key="2">
    <source>
        <dbReference type="ARBA" id="ARBA00013928"/>
    </source>
</evidence>
<dbReference type="InterPro" id="IPR024991">
    <property type="entry name" value="RING-H2_APC11"/>
</dbReference>
<dbReference type="PANTHER" id="PTHR47959">
    <property type="entry name" value="ATP-DEPENDENT RNA HELICASE RHLE-RELATED"/>
    <property type="match status" value="1"/>
</dbReference>
<dbReference type="PROSITE" id="PS00039">
    <property type="entry name" value="DEAD_ATP_HELICASE"/>
    <property type="match status" value="1"/>
</dbReference>
<keyword evidence="12" id="KW-0862">Zinc</keyword>
<dbReference type="GO" id="GO:0005680">
    <property type="term" value="C:anaphase-promoting complex"/>
    <property type="evidence" value="ECO:0007669"/>
    <property type="project" value="InterPro"/>
</dbReference>
<dbReference type="InterPro" id="IPR011545">
    <property type="entry name" value="DEAD/DEAH_box_helicase_dom"/>
</dbReference>
<keyword evidence="15" id="KW-1133">Transmembrane helix</keyword>
<evidence type="ECO:0000313" key="19">
    <source>
        <dbReference type="EMBL" id="CAG8497305.1"/>
    </source>
</evidence>
<comment type="similarity">
    <text evidence="10">Belongs to the DEAD box helicase family. DDX52/ROK1 subfamily.</text>
</comment>
<feature type="region of interest" description="Disordered" evidence="14">
    <location>
        <begin position="735"/>
        <end position="798"/>
    </location>
</feature>
<dbReference type="CDD" id="cd16475">
    <property type="entry name" value="RING-H2_RNF121-like"/>
    <property type="match status" value="1"/>
</dbReference>
<evidence type="ECO:0000256" key="10">
    <source>
        <dbReference type="ARBA" id="ARBA00024355"/>
    </source>
</evidence>
<dbReference type="GO" id="GO:0031145">
    <property type="term" value="P:anaphase-promoting complex-dependent catabolic process"/>
    <property type="evidence" value="ECO:0007669"/>
    <property type="project" value="InterPro"/>
</dbReference>
<dbReference type="InterPro" id="IPR050079">
    <property type="entry name" value="DEAD_box_RNA_helicase"/>
</dbReference>
<feature type="region of interest" description="Disordered" evidence="14">
    <location>
        <begin position="698"/>
        <end position="721"/>
    </location>
</feature>
<dbReference type="SMART" id="SM00487">
    <property type="entry name" value="DEXDc"/>
    <property type="match status" value="1"/>
</dbReference>
<dbReference type="Gene3D" id="3.40.50.300">
    <property type="entry name" value="P-loop containing nucleotide triphosphate hydrolases"/>
    <property type="match status" value="2"/>
</dbReference>
<evidence type="ECO:0000256" key="3">
    <source>
        <dbReference type="ARBA" id="ARBA00022618"/>
    </source>
</evidence>
<dbReference type="AlphaFoldDB" id="A0A9N8ZIT7"/>
<keyword evidence="20" id="KW-1185">Reference proteome</keyword>
<dbReference type="GO" id="GO:0003723">
    <property type="term" value="F:RNA binding"/>
    <property type="evidence" value="ECO:0007669"/>
    <property type="project" value="UniProtKB-KW"/>
</dbReference>
<evidence type="ECO:0000256" key="12">
    <source>
        <dbReference type="PROSITE-ProRule" id="PRU00175"/>
    </source>
</evidence>
<reference evidence="19" key="1">
    <citation type="submission" date="2021-06" db="EMBL/GenBank/DDBJ databases">
        <authorList>
            <person name="Kallberg Y."/>
            <person name="Tangrot J."/>
            <person name="Rosling A."/>
        </authorList>
    </citation>
    <scope>NUCLEOTIDE SEQUENCE</scope>
    <source>
        <strain evidence="19">UK204</strain>
    </source>
</reference>
<evidence type="ECO:0000256" key="11">
    <source>
        <dbReference type="ARBA" id="ARBA00047984"/>
    </source>
</evidence>
<evidence type="ECO:0000256" key="4">
    <source>
        <dbReference type="ARBA" id="ARBA00022741"/>
    </source>
</evidence>
<dbReference type="InterPro" id="IPR001841">
    <property type="entry name" value="Znf_RING"/>
</dbReference>
<dbReference type="EMBL" id="CAJVPQ010000621">
    <property type="protein sequence ID" value="CAG8497305.1"/>
    <property type="molecule type" value="Genomic_DNA"/>
</dbReference>
<dbReference type="SUPFAM" id="SSF52540">
    <property type="entry name" value="P-loop containing nucleoside triphosphate hydrolases"/>
    <property type="match status" value="1"/>
</dbReference>
<evidence type="ECO:0000256" key="14">
    <source>
        <dbReference type="SAM" id="MobiDB-lite"/>
    </source>
</evidence>
<feature type="transmembrane region" description="Helical" evidence="15">
    <location>
        <begin position="47"/>
        <end position="67"/>
    </location>
</feature>
<dbReference type="InterPro" id="IPR000629">
    <property type="entry name" value="RNA-helicase_DEAD-box_CS"/>
</dbReference>
<evidence type="ECO:0000256" key="1">
    <source>
        <dbReference type="ARBA" id="ARBA00012552"/>
    </source>
</evidence>
<evidence type="ECO:0000256" key="8">
    <source>
        <dbReference type="ARBA" id="ARBA00022840"/>
    </source>
</evidence>
<feature type="domain" description="RING-type" evidence="16">
    <location>
        <begin position="149"/>
        <end position="205"/>
    </location>
</feature>
<dbReference type="InterPro" id="IPR013083">
    <property type="entry name" value="Znf_RING/FYVE/PHD"/>
</dbReference>
<organism evidence="19 20">
    <name type="scientific">Funneliformis caledonium</name>
    <dbReference type="NCBI Taxonomy" id="1117310"/>
    <lineage>
        <taxon>Eukaryota</taxon>
        <taxon>Fungi</taxon>
        <taxon>Fungi incertae sedis</taxon>
        <taxon>Mucoromycota</taxon>
        <taxon>Glomeromycotina</taxon>
        <taxon>Glomeromycetes</taxon>
        <taxon>Glomerales</taxon>
        <taxon>Glomeraceae</taxon>
        <taxon>Funneliformis</taxon>
    </lineage>
</organism>
<accession>A0A9N8ZIT7</accession>
<dbReference type="InterPro" id="IPR027417">
    <property type="entry name" value="P-loop_NTPase"/>
</dbReference>
<evidence type="ECO:0000256" key="5">
    <source>
        <dbReference type="ARBA" id="ARBA00022776"/>
    </source>
</evidence>
<evidence type="ECO:0000256" key="13">
    <source>
        <dbReference type="RuleBase" id="RU000492"/>
    </source>
</evidence>
<evidence type="ECO:0000256" key="9">
    <source>
        <dbReference type="ARBA" id="ARBA00022884"/>
    </source>
</evidence>
<dbReference type="GO" id="GO:0005524">
    <property type="term" value="F:ATP binding"/>
    <property type="evidence" value="ECO:0007669"/>
    <property type="project" value="UniProtKB-KW"/>
</dbReference>
<keyword evidence="5" id="KW-0498">Mitosis</keyword>
<protein>
    <recommendedName>
        <fullName evidence="2">Anaphase-promoting complex subunit 11</fullName>
        <ecNumber evidence="1">3.6.4.13</ecNumber>
    </recommendedName>
</protein>
<dbReference type="OrthoDB" id="360161at2759"/>
<dbReference type="CDD" id="cd18787">
    <property type="entry name" value="SF2_C_DEAD"/>
    <property type="match status" value="1"/>
</dbReference>
<dbReference type="Pfam" id="PF00270">
    <property type="entry name" value="DEAD"/>
    <property type="match status" value="1"/>
</dbReference>
<feature type="compositionally biased region" description="Basic residues" evidence="14">
    <location>
        <begin position="788"/>
        <end position="798"/>
    </location>
</feature>
<dbReference type="GO" id="GO:0003724">
    <property type="term" value="F:RNA helicase activity"/>
    <property type="evidence" value="ECO:0007669"/>
    <property type="project" value="UniProtKB-EC"/>
</dbReference>
<proteinExistence type="inferred from homology"/>
<dbReference type="PROSITE" id="PS50089">
    <property type="entry name" value="ZF_RING_2"/>
    <property type="match status" value="1"/>
</dbReference>
<evidence type="ECO:0000313" key="20">
    <source>
        <dbReference type="Proteomes" id="UP000789570"/>
    </source>
</evidence>
<evidence type="ECO:0000256" key="15">
    <source>
        <dbReference type="SAM" id="Phobius"/>
    </source>
</evidence>
<feature type="region of interest" description="Disordered" evidence="14">
    <location>
        <begin position="1"/>
        <end position="21"/>
    </location>
</feature>
<keyword evidence="4 13" id="KW-0547">Nucleotide-binding</keyword>
<dbReference type="GO" id="GO:0061630">
    <property type="term" value="F:ubiquitin protein ligase activity"/>
    <property type="evidence" value="ECO:0007669"/>
    <property type="project" value="InterPro"/>
</dbReference>
<comment type="caution">
    <text evidence="19">The sequence shown here is derived from an EMBL/GenBank/DDBJ whole genome shotgun (WGS) entry which is preliminary data.</text>
</comment>
<dbReference type="GO" id="GO:0030490">
    <property type="term" value="P:maturation of SSU-rRNA"/>
    <property type="evidence" value="ECO:0007669"/>
    <property type="project" value="InterPro"/>
</dbReference>
<dbReference type="SMART" id="SM00490">
    <property type="entry name" value="HELICc"/>
    <property type="match status" value="1"/>
</dbReference>
<evidence type="ECO:0000256" key="6">
    <source>
        <dbReference type="ARBA" id="ARBA00022801"/>
    </source>
</evidence>
<name>A0A9N8ZIT7_9GLOM</name>
<feature type="domain" description="Helicase ATP-binding" evidence="17">
    <location>
        <begin position="373"/>
        <end position="546"/>
    </location>
</feature>
<dbReference type="Pfam" id="PF00271">
    <property type="entry name" value="Helicase_C"/>
    <property type="match status" value="1"/>
</dbReference>
<dbReference type="Proteomes" id="UP000789570">
    <property type="component" value="Unassembled WGS sequence"/>
</dbReference>
<dbReference type="InterPro" id="IPR001650">
    <property type="entry name" value="Helicase_C-like"/>
</dbReference>
<feature type="transmembrane region" description="Helical" evidence="15">
    <location>
        <begin position="74"/>
        <end position="91"/>
    </location>
</feature>
<keyword evidence="6 13" id="KW-0378">Hydrolase</keyword>
<dbReference type="PROSITE" id="PS51192">
    <property type="entry name" value="HELICASE_ATP_BIND_1"/>
    <property type="match status" value="1"/>
</dbReference>
<keyword evidence="9" id="KW-0694">RNA-binding</keyword>
<evidence type="ECO:0000259" key="16">
    <source>
        <dbReference type="PROSITE" id="PS50089"/>
    </source>
</evidence>
<dbReference type="InterPro" id="IPR014001">
    <property type="entry name" value="Helicase_ATP-bd"/>
</dbReference>
<dbReference type="SUPFAM" id="SSF57850">
    <property type="entry name" value="RING/U-box"/>
    <property type="match status" value="1"/>
</dbReference>
<sequence>MSEETINALNTTSSTENEADLQLSNPEAEDTILDPSKEFEKQDSQHGTMALILLAALFGFQLLILYWKSKHYRSFQAVTLFGLWLIPMYLFGLQAHFWRFLSIWVLYSIANSWVLSRDFVEICTDRMASTLGYYNKDGFPRKHLRANICAICGVAATGTSNNTNNNENGDQNHRVFQLACRHVFHDDCIRGWCLIGKKDICPYCKEKVDLKEFKTNPGAKFNKNRFNEDITLFEPSNKSRRINETAVDNKSNTQLGLIQEIDFFHNSKSAINETLGITKSKTKEITENLEKGQEEEGGINNQENGNGQVDFNSMDDVKMFRKRHRIRVYGTDIPNPFGSFDELESKYEFQSYICKNLKNFSYIKPTSIQMQAIPIMIHGRDLMAMAPTGSGKTLAYILPILYDLKGPEKMGYRSLIISPTRELAQQIYREIKKMSIGKKFKICMLTKATAATQAQAPQLREKFDILISTPLRLVHAIQEENIELKNVRHLILDEADKLLELGFLEQTDEIFAACSNMKLQKSLFSATLPSGVEALANNFMKDPIRVIVGLRNAATETIKQKLIYVGQEEGKLIAIRQLIQEGLKPPVLIFVQSIERAKELFHELIYDGINVDVIHSERTKAQRDSIVLKFRQGKIWVLIATELMARGMDFKGVNLVINYDFPQSVQSYIHRIGRTGRAGRSESGCEVPEWMLQLKNPSKVSKQQLRKKPIERKTISTRSTYDLKKMEHKKEIIEASKKRKARKLASAANKYGDKGGGEADKKEDKGLIKTDDKTKNNKLESSKSLPSNKRRKRISEKD</sequence>
<evidence type="ECO:0000259" key="17">
    <source>
        <dbReference type="PROSITE" id="PS51192"/>
    </source>
</evidence>
<feature type="compositionally biased region" description="Low complexity" evidence="14">
    <location>
        <begin position="298"/>
        <end position="308"/>
    </location>
</feature>
<keyword evidence="12" id="KW-0863">Zinc-finger</keyword>
<dbReference type="GO" id="GO:0051301">
    <property type="term" value="P:cell division"/>
    <property type="evidence" value="ECO:0007669"/>
    <property type="project" value="UniProtKB-KW"/>
</dbReference>
<dbReference type="Gene3D" id="3.30.40.10">
    <property type="entry name" value="Zinc/RING finger domain, C3HC4 (zinc finger)"/>
    <property type="match status" value="1"/>
</dbReference>
<dbReference type="EC" id="3.6.4.13" evidence="1"/>